<reference evidence="1" key="1">
    <citation type="submission" date="2024-01" db="EMBL/GenBank/DDBJ databases">
        <authorList>
            <person name="Webb A."/>
        </authorList>
    </citation>
    <scope>NUCLEOTIDE SEQUENCE</scope>
    <source>
        <strain evidence="1">Pm1</strain>
    </source>
</reference>
<dbReference type="EMBL" id="CAKLBY020000223">
    <property type="protein sequence ID" value="CAK7935941.1"/>
    <property type="molecule type" value="Genomic_DNA"/>
</dbReference>
<sequence length="124" mass="14620">MYSAEVTKLSSDAVSKLLMGKRTLSELNEFFYWLRDLSDMWLEENREPKEVFALMPKAVWKPFSPSMDVYDEQTVEFFLFEWLTYVKRVNIKNLKMLMAAWTKLGAFEQLSSNASVRRFKPAAE</sequence>
<organism evidence="1 2">
    <name type="scientific">Peronospora matthiolae</name>
    <dbReference type="NCBI Taxonomy" id="2874970"/>
    <lineage>
        <taxon>Eukaryota</taxon>
        <taxon>Sar</taxon>
        <taxon>Stramenopiles</taxon>
        <taxon>Oomycota</taxon>
        <taxon>Peronosporomycetes</taxon>
        <taxon>Peronosporales</taxon>
        <taxon>Peronosporaceae</taxon>
        <taxon>Peronospora</taxon>
    </lineage>
</organism>
<accession>A0AAV1UN11</accession>
<comment type="caution">
    <text evidence="1">The sequence shown here is derived from an EMBL/GenBank/DDBJ whole genome shotgun (WGS) entry which is preliminary data.</text>
</comment>
<proteinExistence type="predicted"/>
<name>A0AAV1UN11_9STRA</name>
<dbReference type="AlphaFoldDB" id="A0AAV1UN11"/>
<gene>
    <name evidence="1" type="ORF">PM001_LOCUS21091</name>
</gene>
<protein>
    <submittedName>
        <fullName evidence="1">Uncharacterized protein</fullName>
    </submittedName>
</protein>
<dbReference type="Proteomes" id="UP001162060">
    <property type="component" value="Unassembled WGS sequence"/>
</dbReference>
<evidence type="ECO:0000313" key="1">
    <source>
        <dbReference type="EMBL" id="CAK7935941.1"/>
    </source>
</evidence>
<evidence type="ECO:0000313" key="2">
    <source>
        <dbReference type="Proteomes" id="UP001162060"/>
    </source>
</evidence>